<dbReference type="Proteomes" id="UP001166304">
    <property type="component" value="Unassembled WGS sequence"/>
</dbReference>
<feature type="transmembrane region" description="Helical" evidence="2">
    <location>
        <begin position="12"/>
        <end position="31"/>
    </location>
</feature>
<comment type="caution">
    <text evidence="3">The sequence shown here is derived from an EMBL/GenBank/DDBJ whole genome shotgun (WGS) entry which is preliminary data.</text>
</comment>
<feature type="transmembrane region" description="Helical" evidence="2">
    <location>
        <begin position="51"/>
        <end position="69"/>
    </location>
</feature>
<proteinExistence type="predicted"/>
<keyword evidence="2" id="KW-0472">Membrane</keyword>
<accession>A0AA41KHW5</accession>
<evidence type="ECO:0000256" key="2">
    <source>
        <dbReference type="SAM" id="Phobius"/>
    </source>
</evidence>
<sequence>MSSAESQRRLVILVIGLVVLFAPALFVVATLEFLILTGDLALSQISLVEFLELYLIDLLLFVVLGYGVYRLTFWLIDNRLPAALDTLEGEAEPSDAADGTNDTGAVRDDGS</sequence>
<feature type="region of interest" description="Disordered" evidence="1">
    <location>
        <begin position="90"/>
        <end position="111"/>
    </location>
</feature>
<evidence type="ECO:0000313" key="4">
    <source>
        <dbReference type="Proteomes" id="UP001166304"/>
    </source>
</evidence>
<organism evidence="3 4">
    <name type="scientific">Haloarcula salina</name>
    <dbReference type="NCBI Taxonomy" id="1429914"/>
    <lineage>
        <taxon>Archaea</taxon>
        <taxon>Methanobacteriati</taxon>
        <taxon>Methanobacteriota</taxon>
        <taxon>Stenosarchaea group</taxon>
        <taxon>Halobacteria</taxon>
        <taxon>Halobacteriales</taxon>
        <taxon>Haloarculaceae</taxon>
        <taxon>Haloarcula</taxon>
    </lineage>
</organism>
<dbReference type="RefSeq" id="WP_162411704.1">
    <property type="nucleotide sequence ID" value="NZ_JAHQXE010000001.1"/>
</dbReference>
<name>A0AA41KHW5_9EURY</name>
<evidence type="ECO:0000256" key="1">
    <source>
        <dbReference type="SAM" id="MobiDB-lite"/>
    </source>
</evidence>
<protein>
    <submittedName>
        <fullName evidence="3">Uncharacterized protein</fullName>
    </submittedName>
</protein>
<evidence type="ECO:0000313" key="3">
    <source>
        <dbReference type="EMBL" id="MBV0901028.1"/>
    </source>
</evidence>
<keyword evidence="4" id="KW-1185">Reference proteome</keyword>
<keyword evidence="2" id="KW-1133">Transmembrane helix</keyword>
<keyword evidence="2" id="KW-0812">Transmembrane</keyword>
<dbReference type="EMBL" id="JAHQXE010000001">
    <property type="protein sequence ID" value="MBV0901028.1"/>
    <property type="molecule type" value="Genomic_DNA"/>
</dbReference>
<reference evidence="3" key="1">
    <citation type="submission" date="2021-06" db="EMBL/GenBank/DDBJ databases">
        <title>New haloarchaea isolates fom saline soil.</title>
        <authorList>
            <person name="Duran-Viseras A."/>
            <person name="Sanchez-Porro C.S."/>
            <person name="Ventosa A."/>
        </authorList>
    </citation>
    <scope>NUCLEOTIDE SEQUENCE</scope>
    <source>
        <strain evidence="3">JCM 18369</strain>
    </source>
</reference>
<gene>
    <name evidence="3" type="ORF">KTS37_04420</name>
</gene>
<dbReference type="AlphaFoldDB" id="A0AA41KHW5"/>